<dbReference type="EMBL" id="FXTQ01000001">
    <property type="protein sequence ID" value="SMO42224.1"/>
    <property type="molecule type" value="Genomic_DNA"/>
</dbReference>
<dbReference type="AlphaFoldDB" id="A0A521B551"/>
<evidence type="ECO:0000313" key="2">
    <source>
        <dbReference type="EMBL" id="SMO42224.1"/>
    </source>
</evidence>
<dbReference type="RefSeq" id="WP_111377012.1">
    <property type="nucleotide sequence ID" value="NZ_CP043612.1"/>
</dbReference>
<dbReference type="Proteomes" id="UP000319267">
    <property type="component" value="Unassembled WGS sequence"/>
</dbReference>
<gene>
    <name evidence="2" type="ORF">SAMN06265220_101682</name>
</gene>
<name>A0A521B551_9FLAO</name>
<feature type="transmembrane region" description="Helical" evidence="1">
    <location>
        <begin position="42"/>
        <end position="65"/>
    </location>
</feature>
<accession>A0A521B551</accession>
<evidence type="ECO:0000313" key="3">
    <source>
        <dbReference type="Proteomes" id="UP000319267"/>
    </source>
</evidence>
<evidence type="ECO:0000256" key="1">
    <source>
        <dbReference type="SAM" id="Phobius"/>
    </source>
</evidence>
<keyword evidence="3" id="KW-1185">Reference proteome</keyword>
<dbReference type="OrthoDB" id="1370190at2"/>
<organism evidence="2 3">
    <name type="scientific">Flavobacterium nitrogenifigens</name>
    <dbReference type="NCBI Taxonomy" id="1617283"/>
    <lineage>
        <taxon>Bacteria</taxon>
        <taxon>Pseudomonadati</taxon>
        <taxon>Bacteroidota</taxon>
        <taxon>Flavobacteriia</taxon>
        <taxon>Flavobacteriales</taxon>
        <taxon>Flavobacteriaceae</taxon>
        <taxon>Flavobacterium</taxon>
    </lineage>
</organism>
<reference evidence="2 3" key="1">
    <citation type="submission" date="2017-05" db="EMBL/GenBank/DDBJ databases">
        <authorList>
            <person name="Varghese N."/>
            <person name="Submissions S."/>
        </authorList>
    </citation>
    <scope>NUCLEOTIDE SEQUENCE [LARGE SCALE GENOMIC DNA]</scope>
    <source>
        <strain evidence="2 3">DSM 29982</strain>
    </source>
</reference>
<keyword evidence="1" id="KW-0472">Membrane</keyword>
<sequence length="88" mass="10169">MKQLFKKRDEDYIYSDYYLKVKKLWSVKMSILTAGLSKKKQIALLFAFVVLSAGYLICNICRIAFAESQTAKYRPGVSKVLPINQKKK</sequence>
<proteinExistence type="predicted"/>
<protein>
    <submittedName>
        <fullName evidence="2">Uncharacterized protein</fullName>
    </submittedName>
</protein>
<keyword evidence="1" id="KW-1133">Transmembrane helix</keyword>
<keyword evidence="1" id="KW-0812">Transmembrane</keyword>